<dbReference type="GO" id="GO:0005044">
    <property type="term" value="F:scavenger receptor activity"/>
    <property type="evidence" value="ECO:0007669"/>
    <property type="project" value="TreeGrafter"/>
</dbReference>
<evidence type="ECO:0000256" key="6">
    <source>
        <dbReference type="ARBA" id="ARBA00023136"/>
    </source>
</evidence>
<evidence type="ECO:0000256" key="8">
    <source>
        <dbReference type="SAM" id="Phobius"/>
    </source>
</evidence>
<dbReference type="GO" id="GO:0005737">
    <property type="term" value="C:cytoplasm"/>
    <property type="evidence" value="ECO:0007669"/>
    <property type="project" value="TreeGrafter"/>
</dbReference>
<dbReference type="OrthoDB" id="18585at2759"/>
<gene>
    <name evidence="10" type="primary">LOC113401500</name>
</gene>
<protein>
    <submittedName>
        <fullName evidence="10">Lysosome membrane protein 2-like</fullName>
    </submittedName>
</protein>
<name>A0A8B8IJF2_VANTA</name>
<sequence length="504" mass="57663">MKCKTDETTNQNTRTSLALIAVGFTLLVLPTVSVLLDPQYRMMIYMTRIAVGSKFYKIFTRENAGTLLQVYVFNVTNAEAFLSGEDHKLRVEEVGPFTYQEYQKNDKFEVDEEAGVMRYIPHTRTEFRREQSIGDPERVNITVPNSAMLAVSSMLSSYPFWTKTGFTVLADRLQSKPIIDINVHSLLWGYEEPLIALSNTLMPGWITFSKMGILDRLYDQSSVPTMEVSTAPQDKFKVKKINGSPGLNVWGYDNPSKRTRCNTLVDTYEGYAYAPRLTRDDSIRLYRSSFCRMLDLNYIGTTATEITSEAFVYQISNKSYSIDPSTECLCGKINECIDGISDISPCLYDLTIALSNGHFLYANPKVYERIEGIRPDEKEHGSEFIIEPKVGAVLSGRFTIQVNVIVKDVNYYYRVRPFSEMVVPLAYFKIVQPQLAEEDKNDIKMSNYLLPYVIHGVEVLLFITGLTILVYALRQMYLQWNCSAYHKNNEKHNGKLHDSREVKF</sequence>
<proteinExistence type="inferred from homology"/>
<dbReference type="GeneID" id="113401500"/>
<evidence type="ECO:0000256" key="1">
    <source>
        <dbReference type="ARBA" id="ARBA00004236"/>
    </source>
</evidence>
<dbReference type="PRINTS" id="PR01609">
    <property type="entry name" value="CD36FAMILY"/>
</dbReference>
<keyword evidence="9" id="KW-1185">Reference proteome</keyword>
<dbReference type="Pfam" id="PF01130">
    <property type="entry name" value="CD36"/>
    <property type="match status" value="1"/>
</dbReference>
<organism evidence="9 10">
    <name type="scientific">Vanessa tameamea</name>
    <name type="common">Kamehameha butterfly</name>
    <dbReference type="NCBI Taxonomy" id="334116"/>
    <lineage>
        <taxon>Eukaryota</taxon>
        <taxon>Metazoa</taxon>
        <taxon>Ecdysozoa</taxon>
        <taxon>Arthropoda</taxon>
        <taxon>Hexapoda</taxon>
        <taxon>Insecta</taxon>
        <taxon>Pterygota</taxon>
        <taxon>Neoptera</taxon>
        <taxon>Endopterygota</taxon>
        <taxon>Lepidoptera</taxon>
        <taxon>Glossata</taxon>
        <taxon>Ditrysia</taxon>
        <taxon>Papilionoidea</taxon>
        <taxon>Nymphalidae</taxon>
        <taxon>Nymphalinae</taxon>
        <taxon>Vanessa</taxon>
    </lineage>
</organism>
<dbReference type="PANTHER" id="PTHR11923:SF104">
    <property type="entry name" value="FI07620P"/>
    <property type="match status" value="1"/>
</dbReference>
<keyword evidence="6 8" id="KW-0472">Membrane</keyword>
<evidence type="ECO:0000256" key="7">
    <source>
        <dbReference type="ARBA" id="ARBA00023180"/>
    </source>
</evidence>
<dbReference type="PANTHER" id="PTHR11923">
    <property type="entry name" value="SCAVENGER RECEPTOR CLASS B TYPE-1 SR-B1"/>
    <property type="match status" value="1"/>
</dbReference>
<dbReference type="InterPro" id="IPR002159">
    <property type="entry name" value="CD36_fam"/>
</dbReference>
<comment type="similarity">
    <text evidence="2">Belongs to the CD36 family.</text>
</comment>
<evidence type="ECO:0000256" key="5">
    <source>
        <dbReference type="ARBA" id="ARBA00022989"/>
    </source>
</evidence>
<keyword evidence="5 8" id="KW-1133">Transmembrane helix</keyword>
<dbReference type="OMA" id="IMIYMTR"/>
<reference evidence="10" key="1">
    <citation type="submission" date="2025-08" db="UniProtKB">
        <authorList>
            <consortium name="RefSeq"/>
        </authorList>
    </citation>
    <scope>IDENTIFICATION</scope>
    <source>
        <tissue evidence="10">Whole body</tissue>
    </source>
</reference>
<comment type="subcellular location">
    <subcellularLocation>
        <location evidence="1">Cell membrane</location>
    </subcellularLocation>
</comment>
<dbReference type="Proteomes" id="UP001652626">
    <property type="component" value="Chromosome 12"/>
</dbReference>
<evidence type="ECO:0000256" key="2">
    <source>
        <dbReference type="ARBA" id="ARBA00010532"/>
    </source>
</evidence>
<dbReference type="GO" id="GO:0005886">
    <property type="term" value="C:plasma membrane"/>
    <property type="evidence" value="ECO:0007669"/>
    <property type="project" value="UniProtKB-SubCell"/>
</dbReference>
<evidence type="ECO:0000313" key="10">
    <source>
        <dbReference type="RefSeq" id="XP_026497218.2"/>
    </source>
</evidence>
<evidence type="ECO:0000256" key="4">
    <source>
        <dbReference type="ARBA" id="ARBA00022692"/>
    </source>
</evidence>
<evidence type="ECO:0000313" key="9">
    <source>
        <dbReference type="Proteomes" id="UP001652626"/>
    </source>
</evidence>
<keyword evidence="4 8" id="KW-0812">Transmembrane</keyword>
<dbReference type="AlphaFoldDB" id="A0A8B8IJF2"/>
<feature type="transmembrane region" description="Helical" evidence="8">
    <location>
        <begin position="449"/>
        <end position="473"/>
    </location>
</feature>
<keyword evidence="3" id="KW-1003">Cell membrane</keyword>
<keyword evidence="7" id="KW-0325">Glycoprotein</keyword>
<dbReference type="RefSeq" id="XP_026497218.2">
    <property type="nucleotide sequence ID" value="XM_026641433.2"/>
</dbReference>
<accession>A0A8B8IJF2</accession>
<evidence type="ECO:0000256" key="3">
    <source>
        <dbReference type="ARBA" id="ARBA00022475"/>
    </source>
</evidence>
<feature type="transmembrane region" description="Helical" evidence="8">
    <location>
        <begin position="16"/>
        <end position="36"/>
    </location>
</feature>